<gene>
    <name evidence="2" type="ORF">H2LOC_013820</name>
</gene>
<proteinExistence type="predicted"/>
<dbReference type="EMBL" id="CP046052">
    <property type="protein sequence ID" value="QGM46684.1"/>
    <property type="molecule type" value="Genomic_DNA"/>
</dbReference>
<dbReference type="SUPFAM" id="SSF51197">
    <property type="entry name" value="Clavaminate synthase-like"/>
    <property type="match status" value="1"/>
</dbReference>
<dbReference type="InterPro" id="IPR041667">
    <property type="entry name" value="Cupin_8"/>
</dbReference>
<feature type="domain" description="JmjC" evidence="1">
    <location>
        <begin position="95"/>
        <end position="262"/>
    </location>
</feature>
<dbReference type="RefSeq" id="WP_136497567.1">
    <property type="nucleotide sequence ID" value="NZ_CP046052.1"/>
</dbReference>
<name>A0A6B8KE11_9HYPH</name>
<keyword evidence="3" id="KW-1185">Reference proteome</keyword>
<dbReference type="Proteomes" id="UP000309061">
    <property type="component" value="Chromosome"/>
</dbReference>
<dbReference type="PANTHER" id="PTHR12461">
    <property type="entry name" value="HYPOXIA-INDUCIBLE FACTOR 1 ALPHA INHIBITOR-RELATED"/>
    <property type="match status" value="1"/>
</dbReference>
<dbReference type="KEGG" id="mhey:H2LOC_013820"/>
<dbReference type="SMART" id="SM00558">
    <property type="entry name" value="JmjC"/>
    <property type="match status" value="1"/>
</dbReference>
<accession>A0A6B8KE11</accession>
<dbReference type="InterPro" id="IPR003347">
    <property type="entry name" value="JmjC_dom"/>
</dbReference>
<dbReference type="OrthoDB" id="479699at2"/>
<dbReference type="PROSITE" id="PS51184">
    <property type="entry name" value="JMJC"/>
    <property type="match status" value="1"/>
</dbReference>
<dbReference type="Gene3D" id="2.60.120.650">
    <property type="entry name" value="Cupin"/>
    <property type="match status" value="1"/>
</dbReference>
<evidence type="ECO:0000259" key="1">
    <source>
        <dbReference type="PROSITE" id="PS51184"/>
    </source>
</evidence>
<dbReference type="PANTHER" id="PTHR12461:SF105">
    <property type="entry name" value="HYPOXIA-INDUCIBLE FACTOR 1-ALPHA INHIBITOR"/>
    <property type="match status" value="1"/>
</dbReference>
<evidence type="ECO:0000313" key="3">
    <source>
        <dbReference type="Proteomes" id="UP000309061"/>
    </source>
</evidence>
<protein>
    <submittedName>
        <fullName evidence="2">Cupin-like domain-containing protein</fullName>
    </submittedName>
</protein>
<dbReference type="Pfam" id="PF13621">
    <property type="entry name" value="Cupin_8"/>
    <property type="match status" value="1"/>
</dbReference>
<evidence type="ECO:0000313" key="2">
    <source>
        <dbReference type="EMBL" id="QGM46684.1"/>
    </source>
</evidence>
<dbReference type="AlphaFoldDB" id="A0A6B8KE11"/>
<reference evidence="2 3" key="1">
    <citation type="submission" date="2019-11" db="EMBL/GenBank/DDBJ databases">
        <title>The genome sequence of Methylocystis heyeri.</title>
        <authorList>
            <person name="Oshkin I.Y."/>
            <person name="Miroshnikov K."/>
            <person name="Dedysh S.N."/>
        </authorList>
    </citation>
    <scope>NUCLEOTIDE SEQUENCE [LARGE SCALE GENOMIC DNA]</scope>
    <source>
        <strain evidence="2 3">H2</strain>
    </source>
</reference>
<organism evidence="2 3">
    <name type="scientific">Methylocystis heyeri</name>
    <dbReference type="NCBI Taxonomy" id="391905"/>
    <lineage>
        <taxon>Bacteria</taxon>
        <taxon>Pseudomonadati</taxon>
        <taxon>Pseudomonadota</taxon>
        <taxon>Alphaproteobacteria</taxon>
        <taxon>Hyphomicrobiales</taxon>
        <taxon>Methylocystaceae</taxon>
        <taxon>Methylocystis</taxon>
    </lineage>
</organism>
<sequence>MSAELNVDRRENLGAEEFAESYVARRRPVLVKNALAGSSALSRWDFDHLRERAEARIVPLKTLSESGIKVTNQRLDDYLDGLEAFEKHAASAGSDRPSAPAYLHDIPLTALLPNAQEDLEQFPTDYFPAWYGERWPQFAQVFLGPTHSLTPLHFDCLLTHNLFFQIRGRKRFVLIAHDELKYCYPSRWRWCEIDVEKPDYERFPLYRHARPAEVVVEPGDCLYMPPGTLHHVRGLDCALSFNVDWHTRESAAQGVFAAARGMPLKNVYYNAIIALGLWTGASAQRLFPYYRSYLSYIS</sequence>